<name>A0A8K0DLR8_IGNLU</name>
<dbReference type="GO" id="GO:0005886">
    <property type="term" value="C:plasma membrane"/>
    <property type="evidence" value="ECO:0007669"/>
    <property type="project" value="UniProtKB-SubCell"/>
</dbReference>
<keyword evidence="2" id="KW-1003">Cell membrane</keyword>
<proteinExistence type="predicted"/>
<evidence type="ECO:0000256" key="8">
    <source>
        <dbReference type="ARBA" id="ARBA00023170"/>
    </source>
</evidence>
<protein>
    <submittedName>
        <fullName evidence="10">Uncharacterized protein</fullName>
    </submittedName>
</protein>
<evidence type="ECO:0000256" key="3">
    <source>
        <dbReference type="ARBA" id="ARBA00022606"/>
    </source>
</evidence>
<dbReference type="Proteomes" id="UP000801492">
    <property type="component" value="Unassembled WGS sequence"/>
</dbReference>
<gene>
    <name evidence="10" type="ORF">ILUMI_03465</name>
</gene>
<evidence type="ECO:0000256" key="2">
    <source>
        <dbReference type="ARBA" id="ARBA00022475"/>
    </source>
</evidence>
<dbReference type="AlphaFoldDB" id="A0A8K0DLR8"/>
<keyword evidence="3" id="KW-0716">Sensory transduction</keyword>
<evidence type="ECO:0000256" key="6">
    <source>
        <dbReference type="ARBA" id="ARBA00022989"/>
    </source>
</evidence>
<keyword evidence="11" id="KW-1185">Reference proteome</keyword>
<evidence type="ECO:0000313" key="11">
    <source>
        <dbReference type="Proteomes" id="UP000801492"/>
    </source>
</evidence>
<dbReference type="Pfam" id="PF02949">
    <property type="entry name" value="7tm_6"/>
    <property type="match status" value="1"/>
</dbReference>
<keyword evidence="7" id="KW-0472">Membrane</keyword>
<dbReference type="EMBL" id="VTPC01001204">
    <property type="protein sequence ID" value="KAF2902725.1"/>
    <property type="molecule type" value="Genomic_DNA"/>
</dbReference>
<comment type="caution">
    <text evidence="10">The sequence shown here is derived from an EMBL/GenBank/DDBJ whole genome shotgun (WGS) entry which is preliminary data.</text>
</comment>
<dbReference type="GO" id="GO:0004984">
    <property type="term" value="F:olfactory receptor activity"/>
    <property type="evidence" value="ECO:0007669"/>
    <property type="project" value="InterPro"/>
</dbReference>
<dbReference type="PANTHER" id="PTHR21137:SF35">
    <property type="entry name" value="ODORANT RECEPTOR 19A-RELATED"/>
    <property type="match status" value="1"/>
</dbReference>
<keyword evidence="8" id="KW-0675">Receptor</keyword>
<keyword evidence="5" id="KW-0552">Olfaction</keyword>
<evidence type="ECO:0000256" key="4">
    <source>
        <dbReference type="ARBA" id="ARBA00022692"/>
    </source>
</evidence>
<reference evidence="10" key="1">
    <citation type="submission" date="2019-08" db="EMBL/GenBank/DDBJ databases">
        <title>The genome of the North American firefly Photinus pyralis.</title>
        <authorList>
            <consortium name="Photinus pyralis genome working group"/>
            <person name="Fallon T.R."/>
            <person name="Sander Lower S.E."/>
            <person name="Weng J.-K."/>
        </authorList>
    </citation>
    <scope>NUCLEOTIDE SEQUENCE</scope>
    <source>
        <strain evidence="10">TRF0915ILg1</strain>
        <tissue evidence="10">Whole body</tissue>
    </source>
</reference>
<accession>A0A8K0DLR8</accession>
<keyword evidence="4" id="KW-0812">Transmembrane</keyword>
<dbReference type="OrthoDB" id="6604226at2759"/>
<dbReference type="PANTHER" id="PTHR21137">
    <property type="entry name" value="ODORANT RECEPTOR"/>
    <property type="match status" value="1"/>
</dbReference>
<dbReference type="GO" id="GO:0007165">
    <property type="term" value="P:signal transduction"/>
    <property type="evidence" value="ECO:0007669"/>
    <property type="project" value="UniProtKB-KW"/>
</dbReference>
<comment type="subcellular location">
    <subcellularLocation>
        <location evidence="1">Cell membrane</location>
        <topology evidence="1">Multi-pass membrane protein</topology>
    </subcellularLocation>
</comment>
<dbReference type="GO" id="GO:0005549">
    <property type="term" value="F:odorant binding"/>
    <property type="evidence" value="ECO:0007669"/>
    <property type="project" value="InterPro"/>
</dbReference>
<evidence type="ECO:0000256" key="7">
    <source>
        <dbReference type="ARBA" id="ARBA00023136"/>
    </source>
</evidence>
<keyword evidence="6" id="KW-1133">Transmembrane helix</keyword>
<dbReference type="InterPro" id="IPR004117">
    <property type="entry name" value="7tm6_olfct_rcpt"/>
</dbReference>
<evidence type="ECO:0000313" key="10">
    <source>
        <dbReference type="EMBL" id="KAF2902725.1"/>
    </source>
</evidence>
<evidence type="ECO:0000256" key="1">
    <source>
        <dbReference type="ARBA" id="ARBA00004651"/>
    </source>
</evidence>
<evidence type="ECO:0000256" key="5">
    <source>
        <dbReference type="ARBA" id="ARBA00022725"/>
    </source>
</evidence>
<sequence>MEIDYLNKMKVYIEHHKMILRFVNEFRQTFSPIFFIEYCTVCPLAFVELVATFESHSFQVQFRHAIIFALMTVQLSFYCVPANYVADEALTIAEAAYFSKWYLSSFPSLKAPLLLMIENSQKEIIIKAGGIITINADTVVKVVICILYI</sequence>
<evidence type="ECO:0000256" key="9">
    <source>
        <dbReference type="ARBA" id="ARBA00023224"/>
    </source>
</evidence>
<keyword evidence="9" id="KW-0807">Transducer</keyword>
<organism evidence="10 11">
    <name type="scientific">Ignelater luminosus</name>
    <name type="common">Cucubano</name>
    <name type="synonym">Pyrophorus luminosus</name>
    <dbReference type="NCBI Taxonomy" id="2038154"/>
    <lineage>
        <taxon>Eukaryota</taxon>
        <taxon>Metazoa</taxon>
        <taxon>Ecdysozoa</taxon>
        <taxon>Arthropoda</taxon>
        <taxon>Hexapoda</taxon>
        <taxon>Insecta</taxon>
        <taxon>Pterygota</taxon>
        <taxon>Neoptera</taxon>
        <taxon>Endopterygota</taxon>
        <taxon>Coleoptera</taxon>
        <taxon>Polyphaga</taxon>
        <taxon>Elateriformia</taxon>
        <taxon>Elateroidea</taxon>
        <taxon>Elateridae</taxon>
        <taxon>Agrypninae</taxon>
        <taxon>Pyrophorini</taxon>
        <taxon>Ignelater</taxon>
    </lineage>
</organism>